<evidence type="ECO:0000313" key="3">
    <source>
        <dbReference type="Proteomes" id="UP000886611"/>
    </source>
</evidence>
<feature type="non-terminal residue" evidence="2">
    <location>
        <position position="498"/>
    </location>
</feature>
<gene>
    <name evidence="2" type="primary">Lcat</name>
    <name evidence="2" type="ORF">GTO96_0022992</name>
</gene>
<name>A0A8X7XLI3_POLSE</name>
<keyword evidence="2" id="KW-0808">Transferase</keyword>
<dbReference type="Gene3D" id="3.40.50.1820">
    <property type="entry name" value="alpha/beta hydrolase"/>
    <property type="match status" value="2"/>
</dbReference>
<dbReference type="FunFam" id="3.40.50.1820:FF:000183">
    <property type="entry name" value="Phosphatidylcholine-sterol acyltransferase"/>
    <property type="match status" value="1"/>
</dbReference>
<comment type="caution">
    <text evidence="2">The sequence shown here is derived from an EMBL/GenBank/DDBJ whole genome shotgun (WGS) entry which is preliminary data.</text>
</comment>
<sequence length="498" mass="57389">MRLETSRSLASVWHSSQSRRTWFPTNGQVAHVGDSSTKSPDFRCLSMASLRPVTFPGHSRYLIAQRERHQHKRLGVGLTPSFHAAVHERSIALTTLTHRLLPLLLPVTSVLSFPFFLSPFFYTELPGNLGNQLEAKINKPYVVHWLCYKKTEDFFTIWLDLNMFLPIGIDCWIDNMRIVYNKTTRKISNAPGVEFRVPGFGRTSPVEFLDNHKLAGYLHTMVQHLVGLGYVKNETLRAAPYDWRITPNEQDEYFSKLKVLVEEMYENYNSSVQLIGHSMGSNYILYFLNQQTQAWKDHYIKGFISLGAPWGGVVKALRVLASGENDGIPFVSNIKIREKQRMTTSNPWMIPSDLSWPTDHVFISTPTFNYTYNDYQRFFHDINFEDGWYMWEDTKNLIADLQPPGVEVYCMYGTGLPTPVTYIYDENFPNADPINILYDDGDDTVGTRSMELCKRWIGKQDKPVHVIEFHGMQHLDIVFSSRSLNCIQEILEGKFKGP</sequence>
<dbReference type="EMBL" id="JAATIS010000147">
    <property type="protein sequence ID" value="KAG2470227.1"/>
    <property type="molecule type" value="Genomic_DNA"/>
</dbReference>
<dbReference type="GO" id="GO:0008374">
    <property type="term" value="F:O-acyltransferase activity"/>
    <property type="evidence" value="ECO:0007669"/>
    <property type="project" value="InterPro"/>
</dbReference>
<dbReference type="SUPFAM" id="SSF53474">
    <property type="entry name" value="alpha/beta-Hydrolases"/>
    <property type="match status" value="1"/>
</dbReference>
<protein>
    <submittedName>
        <fullName evidence="2">LCAT acyltransferase</fullName>
    </submittedName>
</protein>
<keyword evidence="2" id="KW-0012">Acyltransferase</keyword>
<dbReference type="Pfam" id="PF02450">
    <property type="entry name" value="LCAT"/>
    <property type="match status" value="1"/>
</dbReference>
<keyword evidence="3" id="KW-1185">Reference proteome</keyword>
<feature type="non-terminal residue" evidence="2">
    <location>
        <position position="1"/>
    </location>
</feature>
<evidence type="ECO:0000256" key="1">
    <source>
        <dbReference type="ARBA" id="ARBA00010701"/>
    </source>
</evidence>
<organism evidence="2 3">
    <name type="scientific">Polypterus senegalus</name>
    <name type="common">Senegal bichir</name>
    <dbReference type="NCBI Taxonomy" id="55291"/>
    <lineage>
        <taxon>Eukaryota</taxon>
        <taxon>Metazoa</taxon>
        <taxon>Chordata</taxon>
        <taxon>Craniata</taxon>
        <taxon>Vertebrata</taxon>
        <taxon>Euteleostomi</taxon>
        <taxon>Actinopterygii</taxon>
        <taxon>Polypteriformes</taxon>
        <taxon>Polypteridae</taxon>
        <taxon>Polypterus</taxon>
    </lineage>
</organism>
<proteinExistence type="inferred from homology"/>
<reference evidence="2 3" key="1">
    <citation type="journal article" date="2021" name="Cell">
        <title>Tracing the genetic footprints of vertebrate landing in non-teleost ray-finned fishes.</title>
        <authorList>
            <person name="Bi X."/>
            <person name="Wang K."/>
            <person name="Yang L."/>
            <person name="Pan H."/>
            <person name="Jiang H."/>
            <person name="Wei Q."/>
            <person name="Fang M."/>
            <person name="Yu H."/>
            <person name="Zhu C."/>
            <person name="Cai Y."/>
            <person name="He Y."/>
            <person name="Gan X."/>
            <person name="Zeng H."/>
            <person name="Yu D."/>
            <person name="Zhu Y."/>
            <person name="Jiang H."/>
            <person name="Qiu Q."/>
            <person name="Yang H."/>
            <person name="Zhang Y.E."/>
            <person name="Wang W."/>
            <person name="Zhu M."/>
            <person name="He S."/>
            <person name="Zhang G."/>
        </authorList>
    </citation>
    <scope>NUCLEOTIDE SEQUENCE [LARGE SCALE GENOMIC DNA]</scope>
    <source>
        <strain evidence="2">Bchr_013</strain>
    </source>
</reference>
<dbReference type="InterPro" id="IPR029058">
    <property type="entry name" value="AB_hydrolase_fold"/>
</dbReference>
<comment type="similarity">
    <text evidence="1">Belongs to the AB hydrolase superfamily. Lipase family.</text>
</comment>
<dbReference type="Proteomes" id="UP000886611">
    <property type="component" value="Unassembled WGS sequence"/>
</dbReference>
<accession>A0A8X7XLI3</accession>
<dbReference type="AlphaFoldDB" id="A0A8X7XLI3"/>
<dbReference type="InterPro" id="IPR003386">
    <property type="entry name" value="LACT/PDAT_acylTrfase"/>
</dbReference>
<dbReference type="GO" id="GO:0006629">
    <property type="term" value="P:lipid metabolic process"/>
    <property type="evidence" value="ECO:0007669"/>
    <property type="project" value="InterPro"/>
</dbReference>
<dbReference type="PANTHER" id="PTHR11440">
    <property type="entry name" value="LECITHIN-CHOLESTEROL ACYLTRANSFERASE-RELATED"/>
    <property type="match status" value="1"/>
</dbReference>
<evidence type="ECO:0000313" key="2">
    <source>
        <dbReference type="EMBL" id="KAG2470227.1"/>
    </source>
</evidence>